<feature type="transmembrane region" description="Helical" evidence="6">
    <location>
        <begin position="161"/>
        <end position="186"/>
    </location>
</feature>
<evidence type="ECO:0000256" key="6">
    <source>
        <dbReference type="SAM" id="Phobius"/>
    </source>
</evidence>
<dbReference type="GO" id="GO:0140359">
    <property type="term" value="F:ABC-type transporter activity"/>
    <property type="evidence" value="ECO:0007669"/>
    <property type="project" value="InterPro"/>
</dbReference>
<evidence type="ECO:0000256" key="2">
    <source>
        <dbReference type="ARBA" id="ARBA00022692"/>
    </source>
</evidence>
<evidence type="ECO:0000256" key="4">
    <source>
        <dbReference type="ARBA" id="ARBA00023136"/>
    </source>
</evidence>
<proteinExistence type="predicted"/>
<evidence type="ECO:0000313" key="8">
    <source>
        <dbReference type="EMBL" id="MBB4735635.1"/>
    </source>
</evidence>
<evidence type="ECO:0000256" key="3">
    <source>
        <dbReference type="ARBA" id="ARBA00022989"/>
    </source>
</evidence>
<dbReference type="Proteomes" id="UP000540191">
    <property type="component" value="Unassembled WGS sequence"/>
</dbReference>
<reference evidence="8 9" key="1">
    <citation type="submission" date="2020-08" db="EMBL/GenBank/DDBJ databases">
        <title>Sequencing the genomes of 1000 actinobacteria strains.</title>
        <authorList>
            <person name="Klenk H.-P."/>
        </authorList>
    </citation>
    <scope>NUCLEOTIDE SEQUENCE [LARGE SCALE GENOMIC DNA]</scope>
    <source>
        <strain evidence="8 9">DSM 23974</strain>
    </source>
</reference>
<keyword evidence="4 6" id="KW-0472">Membrane</keyword>
<dbReference type="RefSeq" id="WP_158496652.1">
    <property type="nucleotide sequence ID" value="NZ_JACHNA010000001.1"/>
</dbReference>
<feature type="transmembrane region" description="Helical" evidence="6">
    <location>
        <begin position="255"/>
        <end position="276"/>
    </location>
</feature>
<dbReference type="Pfam" id="PF01061">
    <property type="entry name" value="ABC2_membrane"/>
    <property type="match status" value="1"/>
</dbReference>
<feature type="domain" description="ABC-2 type transporter transmembrane" evidence="7">
    <location>
        <begin position="35"/>
        <end position="213"/>
    </location>
</feature>
<feature type="compositionally biased region" description="Low complexity" evidence="5">
    <location>
        <begin position="12"/>
        <end position="21"/>
    </location>
</feature>
<dbReference type="PANTHER" id="PTHR43077">
    <property type="entry name" value="TRANSPORT PERMEASE YVFS-RELATED"/>
    <property type="match status" value="1"/>
</dbReference>
<evidence type="ECO:0000259" key="7">
    <source>
        <dbReference type="Pfam" id="PF01061"/>
    </source>
</evidence>
<dbReference type="EMBL" id="JACHNA010000001">
    <property type="protein sequence ID" value="MBB4735635.1"/>
    <property type="molecule type" value="Genomic_DNA"/>
</dbReference>
<keyword evidence="2 6" id="KW-0812">Transmembrane</keyword>
<feature type="region of interest" description="Disordered" evidence="5">
    <location>
        <begin position="1"/>
        <end position="21"/>
    </location>
</feature>
<comment type="subcellular location">
    <subcellularLocation>
        <location evidence="1">Membrane</location>
        <topology evidence="1">Multi-pass membrane protein</topology>
    </subcellularLocation>
</comment>
<dbReference type="InterPro" id="IPR013525">
    <property type="entry name" value="ABC2_TM"/>
</dbReference>
<dbReference type="AlphaFoldDB" id="A0A7W7GP16"/>
<feature type="transmembrane region" description="Helical" evidence="6">
    <location>
        <begin position="198"/>
        <end position="217"/>
    </location>
</feature>
<organism evidence="8 9">
    <name type="scientific">Micrococcus cohnii</name>
    <dbReference type="NCBI Taxonomy" id="993416"/>
    <lineage>
        <taxon>Bacteria</taxon>
        <taxon>Bacillati</taxon>
        <taxon>Actinomycetota</taxon>
        <taxon>Actinomycetes</taxon>
        <taxon>Micrococcales</taxon>
        <taxon>Micrococcaceae</taxon>
        <taxon>Micrococcus</taxon>
    </lineage>
</organism>
<sequence length="284" mass="29668">MSTPDTAHIRPRALATAPAPAMTTTGPVGRVIGFARRDVVRTVRMLDSTFFILVLPAAMYLMFGVSSGAGELTVGHGNATAHVMSGMALYGAITATTAIAGTAAVERQAGWGRQLSLTALTSRGYMLGKTLVAVAVSALPILLVLTVGALTGAEYDEAWRWAATGAIALICAAPFALFGLAAALLFRSEAAVSAASGMLVVFAFLGNLFVPLTGTLLEVARFTPIYGAALLTRWPQSQGAQLNLDHPMTPLQTPLWQPVASLTVWAVVFAVVCLLASRRRTARA</sequence>
<evidence type="ECO:0000256" key="5">
    <source>
        <dbReference type="SAM" id="MobiDB-lite"/>
    </source>
</evidence>
<gene>
    <name evidence="8" type="ORF">HDA30_001143</name>
</gene>
<evidence type="ECO:0000313" key="9">
    <source>
        <dbReference type="Proteomes" id="UP000540191"/>
    </source>
</evidence>
<feature type="transmembrane region" description="Helical" evidence="6">
    <location>
        <begin position="126"/>
        <end position="149"/>
    </location>
</feature>
<dbReference type="InterPro" id="IPR051328">
    <property type="entry name" value="T7SS_ABC-Transporter"/>
</dbReference>
<keyword evidence="3 6" id="KW-1133">Transmembrane helix</keyword>
<comment type="caution">
    <text evidence="8">The sequence shown here is derived from an EMBL/GenBank/DDBJ whole genome shotgun (WGS) entry which is preliminary data.</text>
</comment>
<feature type="transmembrane region" description="Helical" evidence="6">
    <location>
        <begin position="83"/>
        <end position="105"/>
    </location>
</feature>
<name>A0A7W7GP16_9MICC</name>
<feature type="transmembrane region" description="Helical" evidence="6">
    <location>
        <begin position="45"/>
        <end position="63"/>
    </location>
</feature>
<dbReference type="PANTHER" id="PTHR43077:SF11">
    <property type="entry name" value="TRANSPORT PERMEASE YVFS-RELATED"/>
    <property type="match status" value="1"/>
</dbReference>
<keyword evidence="9" id="KW-1185">Reference proteome</keyword>
<protein>
    <submittedName>
        <fullName evidence="8">ABC-2 type transport system permease protein</fullName>
    </submittedName>
</protein>
<accession>A0A7W7GP16</accession>
<evidence type="ECO:0000256" key="1">
    <source>
        <dbReference type="ARBA" id="ARBA00004141"/>
    </source>
</evidence>
<dbReference type="GO" id="GO:0016020">
    <property type="term" value="C:membrane"/>
    <property type="evidence" value="ECO:0007669"/>
    <property type="project" value="UniProtKB-SubCell"/>
</dbReference>